<dbReference type="RefSeq" id="WP_237855177.1">
    <property type="nucleotide sequence ID" value="NZ_JAKLWS010000021.1"/>
</dbReference>
<keyword evidence="3" id="KW-1185">Reference proteome</keyword>
<evidence type="ECO:0000313" key="2">
    <source>
        <dbReference type="EMBL" id="MCG2589818.1"/>
    </source>
</evidence>
<gene>
    <name evidence="2" type="ORF">L6773_14655</name>
</gene>
<organism evidence="2 3">
    <name type="scientific">Rhodohalobacter sulfatireducens</name>
    <dbReference type="NCBI Taxonomy" id="2911366"/>
    <lineage>
        <taxon>Bacteria</taxon>
        <taxon>Pseudomonadati</taxon>
        <taxon>Balneolota</taxon>
        <taxon>Balneolia</taxon>
        <taxon>Balneolales</taxon>
        <taxon>Balneolaceae</taxon>
        <taxon>Rhodohalobacter</taxon>
    </lineage>
</organism>
<proteinExistence type="inferred from homology"/>
<evidence type="ECO:0000256" key="1">
    <source>
        <dbReference type="ARBA" id="ARBA00009320"/>
    </source>
</evidence>
<dbReference type="InterPro" id="IPR027417">
    <property type="entry name" value="P-loop_NTPase"/>
</dbReference>
<dbReference type="EMBL" id="JAKLWS010000021">
    <property type="protein sequence ID" value="MCG2589818.1"/>
    <property type="molecule type" value="Genomic_DNA"/>
</dbReference>
<dbReference type="SUPFAM" id="SSF52540">
    <property type="entry name" value="P-loop containing nucleoside triphosphate hydrolases"/>
    <property type="match status" value="1"/>
</dbReference>
<dbReference type="Pfam" id="PF19798">
    <property type="entry name" value="Sulfotransfer_5"/>
    <property type="match status" value="1"/>
</dbReference>
<name>A0ABS9KG49_9BACT</name>
<sequence length="242" mass="28277">MNTVPIKRICLWSGPRNISTALMYSFAQRSDTQVVDEPLYAHYLSETNADEYHPGAEEVLKEMENDGQKVVQWMLGAHEKPVLFFKQMTHHLVNLDWSFLEHTENIILTRDPREMLPSYAKEVKHPTMRDVGYAKHLELLEYLQEIGQKPIVLVSEKVLKNPGEMLNRLCNSIGIPFERSMLRWEKGARPEDGSWAKYWYQSVHNSTGFKPHQPKKEPFPEYLKPLLEECLPLYEELCKHAI</sequence>
<accession>A0ABS9KG49</accession>
<dbReference type="PANTHER" id="PTHR42743">
    <property type="entry name" value="AMINO-ACID AMINOTRANSFERASE"/>
    <property type="match status" value="1"/>
</dbReference>
<comment type="similarity">
    <text evidence="1">Belongs to the class-IV pyridoxal-phosphate-dependent aminotransferase family.</text>
</comment>
<dbReference type="PANTHER" id="PTHR42743:SF11">
    <property type="entry name" value="AMINODEOXYCHORISMATE LYASE"/>
    <property type="match status" value="1"/>
</dbReference>
<protein>
    <submittedName>
        <fullName evidence="2">Sulfotransferase family protein</fullName>
    </submittedName>
</protein>
<dbReference type="Proteomes" id="UP001165366">
    <property type="component" value="Unassembled WGS sequence"/>
</dbReference>
<reference evidence="2" key="1">
    <citation type="submission" date="2022-01" db="EMBL/GenBank/DDBJ databases">
        <authorList>
            <person name="Wang Y."/>
        </authorList>
    </citation>
    <scope>NUCLEOTIDE SEQUENCE</scope>
    <source>
        <strain evidence="2">WB101</strain>
    </source>
</reference>
<dbReference type="InterPro" id="IPR050571">
    <property type="entry name" value="Class-IV_PLP-Dep_Aminotrnsfr"/>
</dbReference>
<reference evidence="2" key="2">
    <citation type="submission" date="2024-05" db="EMBL/GenBank/DDBJ databases">
        <title>Rhodohalobacter halophilus gen. nov., sp. nov., a moderately halophilic member of the family Balneolaceae.</title>
        <authorList>
            <person name="Xia J."/>
        </authorList>
    </citation>
    <scope>NUCLEOTIDE SEQUENCE</scope>
    <source>
        <strain evidence="2">WB101</strain>
    </source>
</reference>
<dbReference type="Gene3D" id="3.40.50.300">
    <property type="entry name" value="P-loop containing nucleotide triphosphate hydrolases"/>
    <property type="match status" value="1"/>
</dbReference>
<comment type="caution">
    <text evidence="2">The sequence shown here is derived from an EMBL/GenBank/DDBJ whole genome shotgun (WGS) entry which is preliminary data.</text>
</comment>
<evidence type="ECO:0000313" key="3">
    <source>
        <dbReference type="Proteomes" id="UP001165366"/>
    </source>
</evidence>